<evidence type="ECO:0000313" key="2">
    <source>
        <dbReference type="EMBL" id="KPQ43804.1"/>
    </source>
</evidence>
<dbReference type="Pfam" id="PF08937">
    <property type="entry name" value="ThsB_TIR"/>
    <property type="match status" value="1"/>
</dbReference>
<dbReference type="InterPro" id="IPR015032">
    <property type="entry name" value="ThsB__TIR-like_domain"/>
</dbReference>
<reference evidence="2 3" key="1">
    <citation type="submission" date="2015-09" db="EMBL/GenBank/DDBJ databases">
        <title>A metagenomics-based metabolic model of nitrate-dependent anaerobic oxidation of methane by Methanoperedens-like archaea.</title>
        <authorList>
            <person name="Arshad A."/>
            <person name="Speth D.R."/>
            <person name="De Graaf R.M."/>
            <person name="Op Den Camp H.J."/>
            <person name="Jetten M.S."/>
            <person name="Welte C.U."/>
        </authorList>
    </citation>
    <scope>NUCLEOTIDE SEQUENCE [LARGE SCALE GENOMIC DNA]</scope>
</reference>
<evidence type="ECO:0000313" key="3">
    <source>
        <dbReference type="Proteomes" id="UP000050360"/>
    </source>
</evidence>
<protein>
    <recommendedName>
        <fullName evidence="1">Thoeris protein ThsB TIR-like domain-containing protein</fullName>
    </recommendedName>
</protein>
<name>A0A0P8CKY8_9EURY</name>
<gene>
    <name evidence="2" type="ORF">MPEBLZ_01678</name>
</gene>
<dbReference type="EMBL" id="LKCM01000128">
    <property type="protein sequence ID" value="KPQ43804.1"/>
    <property type="molecule type" value="Genomic_DNA"/>
</dbReference>
<feature type="domain" description="Thoeris protein ThsB TIR-like" evidence="1">
    <location>
        <begin position="20"/>
        <end position="120"/>
    </location>
</feature>
<dbReference type="Proteomes" id="UP000050360">
    <property type="component" value="Unassembled WGS sequence"/>
</dbReference>
<dbReference type="Gene3D" id="3.40.50.9200">
    <property type="entry name" value="Hypothetical protein MTH538"/>
    <property type="match status" value="1"/>
</dbReference>
<evidence type="ECO:0000259" key="1">
    <source>
        <dbReference type="Pfam" id="PF08937"/>
    </source>
</evidence>
<comment type="caution">
    <text evidence="2">The sequence shown here is derived from an EMBL/GenBank/DDBJ whole genome shotgun (WGS) entry which is preliminary data.</text>
</comment>
<organism evidence="2 3">
    <name type="scientific">Candidatus Methanoperedens nitratireducens</name>
    <dbReference type="NCBI Taxonomy" id="1392998"/>
    <lineage>
        <taxon>Archaea</taxon>
        <taxon>Methanobacteriati</taxon>
        <taxon>Methanobacteriota</taxon>
        <taxon>Stenosarchaea group</taxon>
        <taxon>Methanomicrobia</taxon>
        <taxon>Methanosarcinales</taxon>
        <taxon>ANME-2 cluster</taxon>
        <taxon>Candidatus Methanoperedentaceae</taxon>
        <taxon>Candidatus Methanoperedens</taxon>
    </lineage>
</organism>
<dbReference type="InterPro" id="IPR036490">
    <property type="entry name" value="ThsB_TIR-like_sf"/>
</dbReference>
<accession>A0A0P8CKY8</accession>
<proteinExistence type="predicted"/>
<dbReference type="AlphaFoldDB" id="A0A0P8CKY8"/>
<sequence length="149" mass="17189">MCLYILKLYEYMMVTTYNLFISHSWAYGDAYEKLINLLESRPYFLYKDYSVPKNDPVHTNGTDKELYMAIKNKISQSHVVLIMAGVYSSYSKWIDKEIKIAKVEFSKPKKIIAIEPWGSEKTSTLVKANADLIVGWNTESIVSAIRELS</sequence>
<dbReference type="SUPFAM" id="SSF52206">
    <property type="entry name" value="Hypothetical protein MTH538"/>
    <property type="match status" value="1"/>
</dbReference>